<dbReference type="PANTHER" id="PTHR45138:SF9">
    <property type="entry name" value="DIGUANYLATE CYCLASE DGCM-RELATED"/>
    <property type="match status" value="1"/>
</dbReference>
<evidence type="ECO:0000256" key="2">
    <source>
        <dbReference type="ARBA" id="ARBA00034247"/>
    </source>
</evidence>
<dbReference type="InterPro" id="IPR043128">
    <property type="entry name" value="Rev_trsase/Diguanyl_cyclase"/>
</dbReference>
<dbReference type="GO" id="GO:0005886">
    <property type="term" value="C:plasma membrane"/>
    <property type="evidence" value="ECO:0007669"/>
    <property type="project" value="TreeGrafter"/>
</dbReference>
<feature type="domain" description="GGDEF" evidence="4">
    <location>
        <begin position="363"/>
        <end position="500"/>
    </location>
</feature>
<feature type="transmembrane region" description="Helical" evidence="3">
    <location>
        <begin position="285"/>
        <end position="303"/>
    </location>
</feature>
<evidence type="ECO:0000256" key="3">
    <source>
        <dbReference type="SAM" id="Phobius"/>
    </source>
</evidence>
<dbReference type="EMBL" id="CP030840">
    <property type="protein sequence ID" value="AXC14425.1"/>
    <property type="molecule type" value="Genomic_DNA"/>
</dbReference>
<dbReference type="PROSITE" id="PS50887">
    <property type="entry name" value="GGDEF"/>
    <property type="match status" value="1"/>
</dbReference>
<gene>
    <name evidence="5" type="ORF">ACPOL_5171</name>
</gene>
<evidence type="ECO:0000313" key="5">
    <source>
        <dbReference type="EMBL" id="AXC14425.1"/>
    </source>
</evidence>
<sequence>MTRRRVFSGIGLLLALHAIALFVSGQSPRLSLVFVLVCAISAAVACYARSTGTSGPVRRKWDFVASALSLWAIGATMFLLRLVLPWLAQFDKLGPEFYFLVYGIPVLLAISTSNEGRDTVLFVLIDSFQAVFAVILVYIELTLSHPLAYSSNIGNPNLSIIYGTGAWLLAGASLLRLFARPHSEEKALYQILFVYLLFFAVLATPLRGSCVFNLLPIGQYRDLLGDLLFLVLTAGCWLVVADPESESAAIEMNSFALVLNNGSPILFTLAVLALGALVARHHFELGISAIALSLLIYCFRAALLQSAYMHAQHALTRSQHALREANSRLKQLSLHDALTGLPNRRQFDQSLELEWKRALRNRRPLSLLIIDVDCFKALNDLYGHPAGDECLSRIASALQSPLRRAGEIAARYGGEEFAAILPDVDLIGAAKVAEAMRSAVLSLQILHEGSTVDRFVTASVGAATMLPTSDTSPENLIAAADEALYRAKRSGRNRVELAELHPAAIQR</sequence>
<keyword evidence="3" id="KW-0812">Transmembrane</keyword>
<keyword evidence="3" id="KW-0472">Membrane</keyword>
<dbReference type="Pfam" id="PF00990">
    <property type="entry name" value="GGDEF"/>
    <property type="match status" value="1"/>
</dbReference>
<protein>
    <recommendedName>
        <fullName evidence="1">diguanylate cyclase</fullName>
        <ecNumber evidence="1">2.7.7.65</ecNumber>
    </recommendedName>
</protein>
<keyword evidence="6" id="KW-1185">Reference proteome</keyword>
<dbReference type="Proteomes" id="UP000253606">
    <property type="component" value="Chromosome"/>
</dbReference>
<dbReference type="RefSeq" id="WP_161557533.1">
    <property type="nucleotide sequence ID" value="NZ_CP030840.1"/>
</dbReference>
<feature type="transmembrane region" description="Helical" evidence="3">
    <location>
        <begin position="227"/>
        <end position="243"/>
    </location>
</feature>
<dbReference type="InterPro" id="IPR029787">
    <property type="entry name" value="Nucleotide_cyclase"/>
</dbReference>
<proteinExistence type="predicted"/>
<feature type="transmembrane region" description="Helical" evidence="3">
    <location>
        <begin position="96"/>
        <end position="113"/>
    </location>
</feature>
<dbReference type="GO" id="GO:0043709">
    <property type="term" value="P:cell adhesion involved in single-species biofilm formation"/>
    <property type="evidence" value="ECO:0007669"/>
    <property type="project" value="TreeGrafter"/>
</dbReference>
<keyword evidence="3" id="KW-1133">Transmembrane helix</keyword>
<dbReference type="KEGG" id="abas:ACPOL_5171"/>
<dbReference type="EC" id="2.7.7.65" evidence="1"/>
<dbReference type="NCBIfam" id="TIGR00254">
    <property type="entry name" value="GGDEF"/>
    <property type="match status" value="1"/>
</dbReference>
<evidence type="ECO:0000313" key="6">
    <source>
        <dbReference type="Proteomes" id="UP000253606"/>
    </source>
</evidence>
<evidence type="ECO:0000256" key="1">
    <source>
        <dbReference type="ARBA" id="ARBA00012528"/>
    </source>
</evidence>
<dbReference type="PANTHER" id="PTHR45138">
    <property type="entry name" value="REGULATORY COMPONENTS OF SENSORY TRANSDUCTION SYSTEM"/>
    <property type="match status" value="1"/>
</dbReference>
<accession>A0A2Z5G6Y6</accession>
<dbReference type="SMART" id="SM00267">
    <property type="entry name" value="GGDEF"/>
    <property type="match status" value="1"/>
</dbReference>
<evidence type="ECO:0000259" key="4">
    <source>
        <dbReference type="PROSITE" id="PS50887"/>
    </source>
</evidence>
<feature type="transmembrane region" description="Helical" evidence="3">
    <location>
        <begin position="61"/>
        <end position="84"/>
    </location>
</feature>
<dbReference type="SUPFAM" id="SSF55073">
    <property type="entry name" value="Nucleotide cyclase"/>
    <property type="match status" value="1"/>
</dbReference>
<dbReference type="GO" id="GO:0052621">
    <property type="term" value="F:diguanylate cyclase activity"/>
    <property type="evidence" value="ECO:0007669"/>
    <property type="project" value="UniProtKB-EC"/>
</dbReference>
<dbReference type="Gene3D" id="3.30.70.270">
    <property type="match status" value="1"/>
</dbReference>
<feature type="transmembrane region" description="Helical" evidence="3">
    <location>
        <begin position="159"/>
        <end position="179"/>
    </location>
</feature>
<feature type="transmembrane region" description="Helical" evidence="3">
    <location>
        <begin position="255"/>
        <end position="279"/>
    </location>
</feature>
<dbReference type="GO" id="GO:1902201">
    <property type="term" value="P:negative regulation of bacterial-type flagellum-dependent cell motility"/>
    <property type="evidence" value="ECO:0007669"/>
    <property type="project" value="TreeGrafter"/>
</dbReference>
<dbReference type="CDD" id="cd01949">
    <property type="entry name" value="GGDEF"/>
    <property type="match status" value="1"/>
</dbReference>
<comment type="catalytic activity">
    <reaction evidence="2">
        <text>2 GTP = 3',3'-c-di-GMP + 2 diphosphate</text>
        <dbReference type="Rhea" id="RHEA:24898"/>
        <dbReference type="ChEBI" id="CHEBI:33019"/>
        <dbReference type="ChEBI" id="CHEBI:37565"/>
        <dbReference type="ChEBI" id="CHEBI:58805"/>
        <dbReference type="EC" id="2.7.7.65"/>
    </reaction>
</comment>
<name>A0A2Z5G6Y6_9BACT</name>
<organism evidence="5 6">
    <name type="scientific">Acidisarcina polymorpha</name>
    <dbReference type="NCBI Taxonomy" id="2211140"/>
    <lineage>
        <taxon>Bacteria</taxon>
        <taxon>Pseudomonadati</taxon>
        <taxon>Acidobacteriota</taxon>
        <taxon>Terriglobia</taxon>
        <taxon>Terriglobales</taxon>
        <taxon>Acidobacteriaceae</taxon>
        <taxon>Acidisarcina</taxon>
    </lineage>
</organism>
<reference evidence="5 6" key="1">
    <citation type="journal article" date="2018" name="Front. Microbiol.">
        <title>Hydrolytic Capabilities as a Key to Environmental Success: Chitinolytic and Cellulolytic Acidobacteria From Acidic Sub-arctic Soils and Boreal Peatlands.</title>
        <authorList>
            <person name="Belova S.E."/>
            <person name="Ravin N.V."/>
            <person name="Pankratov T.A."/>
            <person name="Rakitin A.L."/>
            <person name="Ivanova A.A."/>
            <person name="Beletsky A.V."/>
            <person name="Mardanov A.V."/>
            <person name="Sinninghe Damste J.S."/>
            <person name="Dedysh S.N."/>
        </authorList>
    </citation>
    <scope>NUCLEOTIDE SEQUENCE [LARGE SCALE GENOMIC DNA]</scope>
    <source>
        <strain evidence="5 6">SBC82</strain>
    </source>
</reference>
<feature type="transmembrane region" description="Helical" evidence="3">
    <location>
        <begin position="30"/>
        <end position="49"/>
    </location>
</feature>
<dbReference type="InterPro" id="IPR000160">
    <property type="entry name" value="GGDEF_dom"/>
</dbReference>
<dbReference type="InterPro" id="IPR050469">
    <property type="entry name" value="Diguanylate_Cyclase"/>
</dbReference>
<feature type="transmembrane region" description="Helical" evidence="3">
    <location>
        <begin position="191"/>
        <end position="215"/>
    </location>
</feature>
<dbReference type="AlphaFoldDB" id="A0A2Z5G6Y6"/>
<feature type="transmembrane region" description="Helical" evidence="3">
    <location>
        <begin position="120"/>
        <end position="139"/>
    </location>
</feature>
<dbReference type="FunFam" id="3.30.70.270:FF:000001">
    <property type="entry name" value="Diguanylate cyclase domain protein"/>
    <property type="match status" value="1"/>
</dbReference>